<gene>
    <name evidence="2" type="ORF">HD600_000773</name>
</gene>
<dbReference type="Proteomes" id="UP000517712">
    <property type="component" value="Unassembled WGS sequence"/>
</dbReference>
<accession>A0A7W9CAX7</accession>
<keyword evidence="1" id="KW-0812">Transmembrane</keyword>
<evidence type="ECO:0000313" key="2">
    <source>
        <dbReference type="EMBL" id="MBB5742276.1"/>
    </source>
</evidence>
<feature type="transmembrane region" description="Helical" evidence="1">
    <location>
        <begin position="120"/>
        <end position="142"/>
    </location>
</feature>
<protein>
    <recommendedName>
        <fullName evidence="4">DUF2975 family protein</fullName>
    </recommendedName>
</protein>
<feature type="transmembrane region" description="Helical" evidence="1">
    <location>
        <begin position="83"/>
        <end position="108"/>
    </location>
</feature>
<feature type="transmembrane region" description="Helical" evidence="1">
    <location>
        <begin position="12"/>
        <end position="29"/>
    </location>
</feature>
<evidence type="ECO:0000313" key="3">
    <source>
        <dbReference type="Proteomes" id="UP000517712"/>
    </source>
</evidence>
<dbReference type="EMBL" id="JACHMU010000001">
    <property type="protein sequence ID" value="MBB5742276.1"/>
    <property type="molecule type" value="Genomic_DNA"/>
</dbReference>
<dbReference type="RefSeq" id="WP_184281644.1">
    <property type="nucleotide sequence ID" value="NZ_BAAAPG010000001.1"/>
</dbReference>
<comment type="caution">
    <text evidence="2">The sequence shown here is derived from an EMBL/GenBank/DDBJ whole genome shotgun (WGS) entry which is preliminary data.</text>
</comment>
<dbReference type="AlphaFoldDB" id="A0A7W9CAX7"/>
<evidence type="ECO:0008006" key="4">
    <source>
        <dbReference type="Google" id="ProtNLM"/>
    </source>
</evidence>
<evidence type="ECO:0000256" key="1">
    <source>
        <dbReference type="SAM" id="Phobius"/>
    </source>
</evidence>
<reference evidence="2 3" key="1">
    <citation type="submission" date="2020-08" db="EMBL/GenBank/DDBJ databases">
        <title>Sequencing the genomes of 1000 actinobacteria strains.</title>
        <authorList>
            <person name="Klenk H.-P."/>
        </authorList>
    </citation>
    <scope>NUCLEOTIDE SEQUENCE [LARGE SCALE GENOMIC DNA]</scope>
    <source>
        <strain evidence="2 3">DSM 24823</strain>
    </source>
</reference>
<keyword evidence="1" id="KW-0472">Membrane</keyword>
<keyword evidence="1" id="KW-1133">Transmembrane helix</keyword>
<name>A0A7W9CAX7_9MICO</name>
<keyword evidence="3" id="KW-1185">Reference proteome</keyword>
<sequence>MDTKQAKSERNDLNSAIVTGALVVGWLLYDGIRRIAALFAAPGAVTVSTPVPAQDVTISVGAGAPATVDAATLTVADVNMISVISLVLAVALPALCLIAVAVIGVLVCRRLLRGVVFDRVNTNLIFTMSMGMLAAGLIASAFTIMGLNGVFAALDGEFDDQWLMFAEQIPLLLAALALGVLVIVFRRGTALQKETEGLV</sequence>
<organism evidence="2 3">
    <name type="scientific">Microbacterium ginsengiterrae</name>
    <dbReference type="NCBI Taxonomy" id="546115"/>
    <lineage>
        <taxon>Bacteria</taxon>
        <taxon>Bacillati</taxon>
        <taxon>Actinomycetota</taxon>
        <taxon>Actinomycetes</taxon>
        <taxon>Micrococcales</taxon>
        <taxon>Microbacteriaceae</taxon>
        <taxon>Microbacterium</taxon>
    </lineage>
</organism>
<feature type="transmembrane region" description="Helical" evidence="1">
    <location>
        <begin position="162"/>
        <end position="185"/>
    </location>
</feature>
<proteinExistence type="predicted"/>